<dbReference type="AlphaFoldDB" id="A0A7W7G318"/>
<dbReference type="GO" id="GO:0046872">
    <property type="term" value="F:metal ion binding"/>
    <property type="evidence" value="ECO:0007669"/>
    <property type="project" value="InterPro"/>
</dbReference>
<dbReference type="SUPFAM" id="SSF109854">
    <property type="entry name" value="DinB/YfiT-like putative metalloenzymes"/>
    <property type="match status" value="1"/>
</dbReference>
<dbReference type="NCBIfam" id="TIGR03086">
    <property type="entry name" value="TIGR03086 family metal-binding protein"/>
    <property type="match status" value="1"/>
</dbReference>
<dbReference type="EMBL" id="JACHMF010000001">
    <property type="protein sequence ID" value="MBB4693700.1"/>
    <property type="molecule type" value="Genomic_DNA"/>
</dbReference>
<comment type="caution">
    <text evidence="2">The sequence shown here is derived from an EMBL/GenBank/DDBJ whole genome shotgun (WGS) entry which is preliminary data.</text>
</comment>
<evidence type="ECO:0000313" key="3">
    <source>
        <dbReference type="Proteomes" id="UP000542742"/>
    </source>
</evidence>
<reference evidence="2 3" key="1">
    <citation type="submission" date="2020-08" db="EMBL/GenBank/DDBJ databases">
        <title>Sequencing the genomes of 1000 actinobacteria strains.</title>
        <authorList>
            <person name="Klenk H.-P."/>
        </authorList>
    </citation>
    <scope>NUCLEOTIDE SEQUENCE [LARGE SCALE GENOMIC DNA]</scope>
    <source>
        <strain evidence="2 3">DSM 45518</strain>
    </source>
</reference>
<dbReference type="Proteomes" id="UP000542742">
    <property type="component" value="Unassembled WGS sequence"/>
</dbReference>
<name>A0A7W7G318_9ACTN</name>
<dbReference type="NCBIfam" id="TIGR03083">
    <property type="entry name" value="maleylpyruvate isomerase family mycothiol-dependent enzyme"/>
    <property type="match status" value="1"/>
</dbReference>
<gene>
    <name evidence="2" type="ORF">BKA14_003848</name>
</gene>
<dbReference type="RefSeq" id="WP_184952286.1">
    <property type="nucleotide sequence ID" value="NZ_BOMC01000054.1"/>
</dbReference>
<protein>
    <submittedName>
        <fullName evidence="2">Uncharacterized protein (TIGR03086 family)</fullName>
    </submittedName>
</protein>
<feature type="domain" description="Mycothiol-dependent maleylpyruvate isomerase metal-binding" evidence="1">
    <location>
        <begin position="14"/>
        <end position="141"/>
    </location>
</feature>
<dbReference type="Gene3D" id="1.20.120.450">
    <property type="entry name" value="dinb family like domain"/>
    <property type="match status" value="1"/>
</dbReference>
<proteinExistence type="predicted"/>
<sequence>MLTIEIDARPADAAAVRGTVDVVARTTDTDLTRPTPCAGWNLATLLTHMTEQHYVFATAAGGRTPSRADLGPSVSASGFAGSSRDIVRQYEESAEAVLTAFAAVDDLDAPFWIPEFGRSVPGRLAIGFHLVDYVVHGWDVARALEVTYAPDPDAVALSLSVARAVPDGPERRESKSPFAPALPVPAGADSLTEILLLLGRDPSRPLS</sequence>
<evidence type="ECO:0000313" key="2">
    <source>
        <dbReference type="EMBL" id="MBB4693700.1"/>
    </source>
</evidence>
<organism evidence="2 3">
    <name type="scientific">Paractinoplanes abujensis</name>
    <dbReference type="NCBI Taxonomy" id="882441"/>
    <lineage>
        <taxon>Bacteria</taxon>
        <taxon>Bacillati</taxon>
        <taxon>Actinomycetota</taxon>
        <taxon>Actinomycetes</taxon>
        <taxon>Micromonosporales</taxon>
        <taxon>Micromonosporaceae</taxon>
        <taxon>Paractinoplanes</taxon>
    </lineage>
</organism>
<dbReference type="Pfam" id="PF11716">
    <property type="entry name" value="MDMPI_N"/>
    <property type="match status" value="1"/>
</dbReference>
<dbReference type="InterPro" id="IPR024344">
    <property type="entry name" value="MDMPI_metal-binding"/>
</dbReference>
<keyword evidence="3" id="KW-1185">Reference proteome</keyword>
<evidence type="ECO:0000259" key="1">
    <source>
        <dbReference type="Pfam" id="PF11716"/>
    </source>
</evidence>
<accession>A0A7W7G318</accession>
<dbReference type="InterPro" id="IPR034660">
    <property type="entry name" value="DinB/YfiT-like"/>
</dbReference>
<dbReference type="InterPro" id="IPR017517">
    <property type="entry name" value="Maleyloyr_isom"/>
</dbReference>
<dbReference type="InterPro" id="IPR017520">
    <property type="entry name" value="CHP03086"/>
</dbReference>